<dbReference type="Gene3D" id="1.20.1270.280">
    <property type="match status" value="1"/>
</dbReference>
<keyword evidence="8" id="KW-0067">ATP-binding</keyword>
<dbReference type="FunFam" id="3.40.50.300:FF:000049">
    <property type="entry name" value="Dynein, axonemal, heavy chain 5"/>
    <property type="match status" value="1"/>
</dbReference>
<evidence type="ECO:0000256" key="4">
    <source>
        <dbReference type="ARBA" id="ARBA00022490"/>
    </source>
</evidence>
<dbReference type="Proteomes" id="UP000014500">
    <property type="component" value="Unassembled WGS sequence"/>
</dbReference>
<dbReference type="FunFam" id="1.10.8.1220:FF:000001">
    <property type="entry name" value="Dynein axonemal heavy chain 5"/>
    <property type="match status" value="1"/>
</dbReference>
<dbReference type="EMBL" id="JH431796">
    <property type="status" value="NOT_ANNOTATED_CDS"/>
    <property type="molecule type" value="Genomic_DNA"/>
</dbReference>
<feature type="domain" description="AAA+ ATPase" evidence="18">
    <location>
        <begin position="1919"/>
        <end position="2064"/>
    </location>
</feature>
<dbReference type="InterPro" id="IPR041228">
    <property type="entry name" value="Dynein_C"/>
</dbReference>
<dbReference type="GO" id="GO:0031514">
    <property type="term" value="C:motile cilium"/>
    <property type="evidence" value="ECO:0007669"/>
    <property type="project" value="UniProtKB-SubCell"/>
</dbReference>
<dbReference type="Gene3D" id="1.20.920.20">
    <property type="match status" value="1"/>
</dbReference>
<dbReference type="FunFam" id="3.40.50.300:FF:002141">
    <property type="entry name" value="Dynein heavy chain"/>
    <property type="match status" value="1"/>
</dbReference>
<dbReference type="GO" id="GO:0007018">
    <property type="term" value="P:microtubule-based movement"/>
    <property type="evidence" value="ECO:0007669"/>
    <property type="project" value="InterPro"/>
</dbReference>
<dbReference type="GO" id="GO:0008569">
    <property type="term" value="F:minus-end-directed microtubule motor activity"/>
    <property type="evidence" value="ECO:0007669"/>
    <property type="project" value="InterPro"/>
</dbReference>
<dbReference type="Gene3D" id="6.10.140.1060">
    <property type="match status" value="1"/>
</dbReference>
<dbReference type="Gene3D" id="1.20.920.30">
    <property type="match status" value="1"/>
</dbReference>
<organism evidence="19 20">
    <name type="scientific">Strigamia maritima</name>
    <name type="common">European centipede</name>
    <name type="synonym">Geophilus maritimus</name>
    <dbReference type="NCBI Taxonomy" id="126957"/>
    <lineage>
        <taxon>Eukaryota</taxon>
        <taxon>Metazoa</taxon>
        <taxon>Ecdysozoa</taxon>
        <taxon>Arthropoda</taxon>
        <taxon>Myriapoda</taxon>
        <taxon>Chilopoda</taxon>
        <taxon>Pleurostigmophora</taxon>
        <taxon>Geophilomorpha</taxon>
        <taxon>Linotaeniidae</taxon>
        <taxon>Strigamia</taxon>
    </lineage>
</organism>
<reference evidence="20" key="1">
    <citation type="submission" date="2011-05" db="EMBL/GenBank/DDBJ databases">
        <authorList>
            <person name="Richards S.R."/>
            <person name="Qu J."/>
            <person name="Jiang H."/>
            <person name="Jhangiani S.N."/>
            <person name="Agravi P."/>
            <person name="Goodspeed R."/>
            <person name="Gross S."/>
            <person name="Mandapat C."/>
            <person name="Jackson L."/>
            <person name="Mathew T."/>
            <person name="Pu L."/>
            <person name="Thornton R."/>
            <person name="Saada N."/>
            <person name="Wilczek-Boney K.B."/>
            <person name="Lee S."/>
            <person name="Kovar C."/>
            <person name="Wu Y."/>
            <person name="Scherer S.E."/>
            <person name="Worley K.C."/>
            <person name="Muzny D.M."/>
            <person name="Gibbs R."/>
        </authorList>
    </citation>
    <scope>NUCLEOTIDE SEQUENCE</scope>
    <source>
        <strain evidence="20">Brora</strain>
    </source>
</reference>
<evidence type="ECO:0000256" key="16">
    <source>
        <dbReference type="SAM" id="Coils"/>
    </source>
</evidence>
<dbReference type="Gene3D" id="1.10.8.720">
    <property type="entry name" value="Region D6 of dynein motor"/>
    <property type="match status" value="1"/>
</dbReference>
<dbReference type="STRING" id="126957.T1J281"/>
<dbReference type="InterPro" id="IPR003593">
    <property type="entry name" value="AAA+_ATPase"/>
</dbReference>
<dbReference type="Gene3D" id="1.10.8.710">
    <property type="match status" value="1"/>
</dbReference>
<dbReference type="Gene3D" id="1.10.472.130">
    <property type="match status" value="1"/>
</dbReference>
<evidence type="ECO:0000256" key="12">
    <source>
        <dbReference type="ARBA" id="ARBA00023069"/>
    </source>
</evidence>
<dbReference type="FunFam" id="3.40.50.300:FF:000044">
    <property type="entry name" value="Dynein heavy chain 5, axonemal"/>
    <property type="match status" value="1"/>
</dbReference>
<evidence type="ECO:0000256" key="3">
    <source>
        <dbReference type="ARBA" id="ARBA00008887"/>
    </source>
</evidence>
<dbReference type="PANTHER" id="PTHR46532">
    <property type="entry name" value="MALE FERTILITY FACTOR KL5"/>
    <property type="match status" value="1"/>
</dbReference>
<dbReference type="PANTHER" id="PTHR46532:SF4">
    <property type="entry name" value="AAA+ ATPASE DOMAIN-CONTAINING PROTEIN"/>
    <property type="match status" value="1"/>
</dbReference>
<dbReference type="InterPro" id="IPR056759">
    <property type="entry name" value="DYH2-5-8_CC"/>
</dbReference>
<keyword evidence="4" id="KW-0963">Cytoplasm</keyword>
<dbReference type="SUPFAM" id="SSF52540">
    <property type="entry name" value="P-loop containing nucleoside triphosphate hydrolases"/>
    <property type="match status" value="4"/>
</dbReference>
<protein>
    <recommendedName>
        <fullName evidence="18">AAA+ ATPase domain-containing protein</fullName>
    </recommendedName>
</protein>
<evidence type="ECO:0000256" key="14">
    <source>
        <dbReference type="ARBA" id="ARBA00023212"/>
    </source>
</evidence>
<dbReference type="InterPro" id="IPR041589">
    <property type="entry name" value="DNAH3_AAA_lid_1"/>
</dbReference>
<accession>T1J281</accession>
<keyword evidence="6" id="KW-0677">Repeat</keyword>
<dbReference type="InterPro" id="IPR026983">
    <property type="entry name" value="DHC"/>
</dbReference>
<evidence type="ECO:0000256" key="2">
    <source>
        <dbReference type="ARBA" id="ARBA00004430"/>
    </source>
</evidence>
<evidence type="ECO:0000256" key="15">
    <source>
        <dbReference type="ARBA" id="ARBA00023273"/>
    </source>
</evidence>
<evidence type="ECO:0000256" key="8">
    <source>
        <dbReference type="ARBA" id="ARBA00022840"/>
    </source>
</evidence>
<dbReference type="Gene3D" id="3.10.490.20">
    <property type="match status" value="1"/>
</dbReference>
<dbReference type="Pfam" id="PF17852">
    <property type="entry name" value="Dynein_AAA_lid"/>
    <property type="match status" value="1"/>
</dbReference>
<evidence type="ECO:0000256" key="7">
    <source>
        <dbReference type="ARBA" id="ARBA00022741"/>
    </source>
</evidence>
<dbReference type="GO" id="GO:0005874">
    <property type="term" value="C:microtubule"/>
    <property type="evidence" value="ECO:0007669"/>
    <property type="project" value="UniProtKB-KW"/>
</dbReference>
<dbReference type="FunFam" id="1.20.140.100:FF:000003">
    <property type="entry name" value="Dynein, axonemal, heavy chain 5"/>
    <property type="match status" value="1"/>
</dbReference>
<dbReference type="Gene3D" id="1.10.287.2620">
    <property type="match status" value="1"/>
</dbReference>
<evidence type="ECO:0000313" key="20">
    <source>
        <dbReference type="Proteomes" id="UP000014500"/>
    </source>
</evidence>
<keyword evidence="9" id="KW-0282">Flagellum</keyword>
<dbReference type="InterPro" id="IPR041466">
    <property type="entry name" value="Dynein_AAA5_ext"/>
</dbReference>
<proteinExistence type="inferred from homology"/>
<comment type="similarity">
    <text evidence="3">Belongs to the dynein heavy chain family.</text>
</comment>
<sequence>MTDSEDDKEGEETKQDDGMSWADMDSRHSYVFSIAALHLGLEKKEIEVAAIENQQIGAIKHFFKADGSAMLLCMFQDPNDSGQETLAEVDEESDFEALQKPDNRKILLTTDCTVQRLTGACVYFVRPEPWLPISDENLKTIGSGLLDVKATGSFFKALIEPITSFYVPVLNEMDCAWGTLTPKQDGRHMVEDCLSALLSFSHCLEAAELSLKETNHLAPCKGFDVRTLNNPTQAFHATMSPEIQRTFEKCLKQWMEQIRKILDESDQIRMEPDTIGPKSEMIYWKQRMSRFHGIMNQMRSGSVRLIIGALVAIKSRHVMLWREIDMKITDAFNEAKDNVQYLSVLERHWLPLYFNDPIAMVDNLSPLMTSLQNIQSVSKYYRYPDRMAAVFIKLTNQMILMCKSYINNNGLDTIWTQRQELVISKIKGSINLRNEYRKAYDKVQEKLRNTPNESPLNISEVLVFGRYETFCNRLECIIDILNTIEHYTHILTSNCENLLEIEKMKMMRMKFDELVLNMKTKTYDYLDHKHKEFDKHYAEFTKEIREIGLAVITVLEQQFRQAWATPQAITILRRLEHLNISAFDSEEKYKFILDAQYKELERIAHIYEAHKKSPPLAHDVSPCGGRILWCRQLLRHIEQKMDDASAHGGLIKYPKAKKVISLYNKIAKVLVQYEMDTHQAWFEEMDQVQACFRQPVLRRQGSDRKLQHNFSPALWVALRDCEIMSRMQFKIPQFGQILLKKKDKLRNNLTKIKLMLKRNELVRAKISPDIVVLMGIHLAQVNQKLEQGLLQISWSSLSLECYIEVVFVAIEKLEDLMDRINGICENRIEEALNSICQISLLELPTEEAYTLDQFLETTKLDANNAGLILEAKNKSIELAVQDLLYLILGENFFNSPSIFNYDSVESPDESDRAKGSAASLNFRSQSAANGAVSPTELTPQQALHQAAGEIHTMYNHRVLEAFIKLTKKALDELKNRISCSHSIESSEVSKLGPLFLVHVSLCIPRIIIQPSLEIVQLRLNKGVSNILDAFKRVSLWDKKWASKIKNSAVRNSTFEVKRPPNNWTFRRTNPNLSRIAPYNYFRSVSENKDLARIVLSLSQSLGEFEKDFASVLETFTPYEIVWLTDREFEVKKYLEKQLTWLDYENEIMFYRDLKDKALNEPNEIKLGALAFSTEKIKFQLEAEANGWIALLGRCCEQKYFREMGKLMFYIKDMTNKLSYSVCDLDDVRQAMHVLTNLRECEVNMELNIIATEECYQMLQKQEFDVSQDEIEQVDTLNRNWQRLRSQALDVQDLLLEIQKPFCDELINNIKTFNEDLTTFEVDYNKRGPMTPGLPPQAAYECLLSFQNRFDNLWRKFTTYQAGEELFGMIQSDYPLLQKVRKELNLLQKLYKLYVDVMDSINSYYEIQWSEIDVEVINNELLEFHNRCRKLPKALKEWPAFITLKKMIDDFSDISPLLELMSNKAMKSRHWQRIMEVIGCHIDIESNNCTLRVILEAPILQHKEDIEDICISAVKEKDIEAKLRQVTNEWGYTELTFASFKTRGELLLRGDNTAEIITRMEDSLVILGSLLNNRYNAPFRQQIQKWVQDLSNTAEILEKWLLVQNLWVYLEAVFVGGDIAKQLPKEARLFYNIDKSWQKIMQRAQIMANVLFGKKRFMFPRFFFVSDPALLEILGQASDPHTIQAHLLSIFDNTKYVVFHEQEYNRIMAIVSSEKETIQLHKPVLAVGTVETWLMKLIQTAQQSLHYIIRDAAYTIQEQNFKPLEFFNKFPAQVGLLGLQMYWTRESESAIMHSKHDKRPMIETNKKFLDLLNGLIEKTTYDDYSKVERIKLETLITIHVHQRDIFNTLCQMNIRSLTDFEWLKQCRFYFKEDFDKMLVSITDINFTYQNEFLGCTDRLVITPLTDRCYITLAQAIGMSMGGCSAGPAGTGKTETVKDMGKTLGKYVVVFNCSDQMDYRGLGRIFKGLAHSGSWGCFDEFNRIDLPVLSVAAQQIACILSCKKEKRQQFVFTDGDLVDLNTEFGIFTTMNPGYAGRHELPENLKIQFRTVAMMVPDRQIIIRVKLASCGYLENITLARKFYTLYKLCEEQLTKQVHYDFGLRNILSVLRSLGAAKKANKKDSENTIVMRVLRDMNMSKLVDEDEPLFMSLINDLFPDINLDTKGYPELQAAIVNQAEESGLIAHPPWVLKLIQLYETQSVRHGIMTLGPSGSGKTSCIHTLMKALTQCGELHREIRMNPKAITAPQMFGRLDVTTNDWTDGVFSTLWRKTLKAKKGEHIWLVLDGPVDAFWIENLNSVLDDNKTLTLANGDRIPMSSSCKIIFEPQNVDNASPATVSRAGMVYMSSSALNWVPFMKSWLKKITTIQEALVIDNLFELYFAEVIQWAKQNLHFVMDILECNLITQMTTLLEGLLPSFKPEDSALIKDIDDNETLEKHYHRIFAFALMWTIGSFVETADRIKLENYLCGTNFELDLPVLEHKFQDDNIFNYMVNEKGFWQPWSVLMDDYAYPDNYIPDFTTILVPHISYLCIDYLIHTASKQGKAVLMLGEQGTAKTVTIKAYMQKFTGEAHLSKSFNFSSASTPMFFQRTIESFVDKRMGNIFGPGADKKMTVFIDDLNMPAYNEWGDQVTNEIVRQTIEMNGFYNLEKPGDFSTIVGIQFLAAMRQPGSGSNSIPSRLKRHFTIYNCTLPSDESIDRIFSVMACGYYCGKRGFVGEVRNVVRKLVPVTRELLKKTKLQMLPTPANFHYVFNLRDLSRIWQGMLGTLSSVIDTENLVIALWKHECTRVLSDRFTHLENCVWFDNTVLEVVHEYLGNKFKDMASTPHYFVDFLRDAPEPTGEENEDQEQEQPKVYEPIESFEALEERLKMYLIQYNEMIRGNGLDLVFFKDAMIHLVRVSRIIRTAGGNALLVGVGGSGKQSLTKIASFIAGYRTFQLTLTRSYNVTNFVEDLKVLYRTTGIQGKGTTFIFTEQDVKEEGFLEYLNSLLVSGVIYNLFTKEEQSEIMTELLPTMRRENPEQVVNLETTMEYFLYRCKQNLHVVLCFSPVGEKFRNRAFNFPGLVSGCTIDWFQPWPRDALVAVAQHFLSDYKVICTSEVKTELVKIMGCIQDGVADYCVEYFQRFRRSCHVTPKSYLSFVNSYKSVYSQKQDEINVLTERMDTGLAKLQEASLAVVELKVELDTMEQNLAVASQTAEEVLLEVCHRAHEAEQIRNKVSESKDRAEELVRQIAIEKGIAEEKLDQARPALEEAEAALNTIKPAHIATVRKLGRPPHLIMRIMDCVLILFSKKMQPVKPDPEVEFAKPSWAESLKMMSNTNFLQMLQTFPKDTINDEMVELLEPYLEMPDYNMDMGRRVCGDVAGLLSWTKAMVFFYGINKEVLPLKTNLAKQEVRLSAAIETLTLLQEDLDEKQSELGSVKSQYEDALFKKDTLVNQANSCRRKMDAATTLITGLGGEKQRWTEQSKEFKSQLGRHIILFYCHYCHSMIFYFSFRLVGDILVATAFLSYAGPFNQEFRNILLNSWQNMLSNCTIPYTPKINIVEMFVGNSTIAEWMMQSLPNDELSIQNGIIVTKALCYPLLIDPQGQGKTWIKNKDSKFELQITSLNHKYFRTHLEDSLSLGRPLLVEDIGLELDPILDNLLEKNFIKAGSSFKVILGDKECDIVSGFMLYMTTKLANPAFTPEISAKTAIIDFAVTMQGLEDQLLGRVILTEKSELESERVQLIEQVMKNKQYIKQLEDNLLHRLTSTECSLVDDEDLIDVLQHTKATAKEVSEKLLGAADTERKINLAREQFRPVAVRGSILYFLIVEMSTVNYMYQTSLRQFLILFDQSLERSARSINTDTRITNINSYLTYEIYNYSIRGFYERHKFLFSVLMALKIELNAGNISHQEFMTFIKGGASLDLKAVIPKPFRWILDITWLNLVELSKLPQFTNILNQICENEKQWKNWYDSEFPENEIIPNGYNDNLDHFRRLLLIRCWCLDRTISQARAYIVSSLGEQYSEGYVLDLDSTWKESNEKTPMICFLSMGSDPTDQIECLSKKVHIDLKMISMGQGQEIHARRLLSSSMANGSWALLQNCHLSLQFCEEVMETLVETENCNPDFRLWITTEPHLQFPIGLLQMAIKFTNEPPQGIKASLKRSYNAISQDVLDYSRVQQWQTLLYTVAFLHTIVQERRKYGPLGWNIPYEFNQADFNGSVQFVQNHLDEVDIKKGVCWTTICYMLAEVQYGGRVTDDFDKRLLNSYLELWFNEDLFYRNFTFFKGYAIPNCVAISLYLDYINTLPSFDSSEIFGLHPNAEITYQINTAQEVLDIILNVQPKESGTGGGETREVTVRRLTNDMIGKLPPDYIVFEVRDALQRMGTLMPMNIFLRQEVDRMQRVIQQVRATLQDLLLAIDGTIIMSEELRDGVECIYDARVPTNWKKVSWESSTLGFWFTELVERNNQFNRWLKEGRPDVFWMTGFFNPQGFLTAMRQEITRAHKGWALDSVVLQNTVTRFSKEEIRCPPEEGIYLHGLFVEGAGWDRKKGNLVESRPKVLFELMPIVHMYAATFVKDKDAGKLMYECPIYKKSQRGTANYITSIDLKTDVSPYHWIFRGVALLCDIK</sequence>
<dbReference type="Pfam" id="PF08385">
    <property type="entry name" value="DHC_N1"/>
    <property type="match status" value="1"/>
</dbReference>
<dbReference type="eggNOG" id="KOG3595">
    <property type="taxonomic scope" value="Eukaryota"/>
</dbReference>
<dbReference type="Gene3D" id="1.20.140.100">
    <property type="entry name" value="Dynein heavy chain, N-terminal domain 2"/>
    <property type="match status" value="1"/>
</dbReference>
<dbReference type="HOGENOM" id="CLU_000038_9_1_1"/>
<dbReference type="FunFam" id="1.20.920.30:FF:000004">
    <property type="entry name" value="Dynein axonemal heavy chain 5"/>
    <property type="match status" value="1"/>
</dbReference>
<dbReference type="Gene3D" id="1.20.58.1120">
    <property type="match status" value="1"/>
</dbReference>
<dbReference type="InterPro" id="IPR043157">
    <property type="entry name" value="Dynein_AAA1S"/>
</dbReference>
<keyword evidence="14" id="KW-0206">Cytoskeleton</keyword>
<dbReference type="GO" id="GO:0045505">
    <property type="term" value="F:dynein intermediate chain binding"/>
    <property type="evidence" value="ECO:0007669"/>
    <property type="project" value="InterPro"/>
</dbReference>
<dbReference type="FunFam" id="3.10.490.20:FF:000010">
    <property type="entry name" value="Dynein heavy chain, putative"/>
    <property type="match status" value="1"/>
</dbReference>
<dbReference type="FunFam" id="1.20.1270.280:FF:000002">
    <property type="entry name" value="Dynein heavy chain 5, axonemal"/>
    <property type="match status" value="1"/>
</dbReference>
<dbReference type="InterPro" id="IPR024743">
    <property type="entry name" value="Dynein_HC_stalk"/>
</dbReference>
<dbReference type="Pfam" id="PF12781">
    <property type="entry name" value="AAA_9"/>
    <property type="match status" value="1"/>
</dbReference>
<dbReference type="FunFam" id="1.10.8.720:FF:000004">
    <property type="entry name" value="Dynein heavy chain 5, axonemal"/>
    <property type="match status" value="1"/>
</dbReference>
<dbReference type="InterPro" id="IPR041658">
    <property type="entry name" value="AAA_lid_11"/>
</dbReference>
<dbReference type="Pfam" id="PF18198">
    <property type="entry name" value="AAA_lid_11"/>
    <property type="match status" value="1"/>
</dbReference>
<dbReference type="InterPro" id="IPR004273">
    <property type="entry name" value="Dynein_heavy_D6_P-loop"/>
</dbReference>
<dbReference type="InterPro" id="IPR035699">
    <property type="entry name" value="AAA_6"/>
</dbReference>
<feature type="compositionally biased region" description="Acidic residues" evidence="17">
    <location>
        <begin position="1"/>
        <end position="10"/>
    </location>
</feature>
<name>T1J281_STRMM</name>
<evidence type="ECO:0000256" key="17">
    <source>
        <dbReference type="SAM" id="MobiDB-lite"/>
    </source>
</evidence>
<dbReference type="Pfam" id="PF03028">
    <property type="entry name" value="Dynein_heavy"/>
    <property type="match status" value="1"/>
</dbReference>
<dbReference type="Pfam" id="PF12780">
    <property type="entry name" value="AAA_8"/>
    <property type="match status" value="1"/>
</dbReference>
<dbReference type="Pfam" id="PF25007">
    <property type="entry name" value="DYH2-5-8_CC"/>
    <property type="match status" value="1"/>
</dbReference>
<feature type="region of interest" description="Disordered" evidence="17">
    <location>
        <begin position="1"/>
        <end position="21"/>
    </location>
</feature>
<dbReference type="InterPro" id="IPR027417">
    <property type="entry name" value="P-loop_NTPase"/>
</dbReference>
<dbReference type="Pfam" id="PF12774">
    <property type="entry name" value="AAA_6"/>
    <property type="match status" value="1"/>
</dbReference>
<dbReference type="FunFam" id="1.20.58.1120:FF:000004">
    <property type="entry name" value="Dynein axonemal heavy chain 5"/>
    <property type="match status" value="1"/>
</dbReference>
<keyword evidence="10" id="KW-0243">Dynein</keyword>
<feature type="domain" description="AAA+ ATPase" evidence="18">
    <location>
        <begin position="2199"/>
        <end position="2328"/>
    </location>
</feature>
<keyword evidence="12" id="KW-0969">Cilium</keyword>
<feature type="domain" description="AAA+ ATPase" evidence="18">
    <location>
        <begin position="2539"/>
        <end position="2687"/>
    </location>
</feature>
<dbReference type="Pfam" id="PF12777">
    <property type="entry name" value="MT"/>
    <property type="match status" value="1"/>
</dbReference>
<dbReference type="InterPro" id="IPR013594">
    <property type="entry name" value="Dynein_heavy_tail"/>
</dbReference>
<dbReference type="InterPro" id="IPR042219">
    <property type="entry name" value="AAA_lid_11_sf"/>
</dbReference>
<evidence type="ECO:0000256" key="10">
    <source>
        <dbReference type="ARBA" id="ARBA00023017"/>
    </source>
</evidence>
<dbReference type="EnsemblMetazoa" id="SMAR007660-RA">
    <property type="protein sequence ID" value="SMAR007660-PA"/>
    <property type="gene ID" value="SMAR007660"/>
</dbReference>
<reference evidence="19" key="2">
    <citation type="submission" date="2015-02" db="UniProtKB">
        <authorList>
            <consortium name="EnsemblMetazoa"/>
        </authorList>
    </citation>
    <scope>IDENTIFICATION</scope>
</reference>
<dbReference type="SMART" id="SM00382">
    <property type="entry name" value="AAA"/>
    <property type="match status" value="3"/>
</dbReference>
<keyword evidence="20" id="KW-1185">Reference proteome</keyword>
<dbReference type="GO" id="GO:0051959">
    <property type="term" value="F:dynein light intermediate chain binding"/>
    <property type="evidence" value="ECO:0007669"/>
    <property type="project" value="InterPro"/>
</dbReference>
<dbReference type="FunFam" id="1.10.287.2620:FF:000002">
    <property type="entry name" value="Dynein heavy chain 2, axonemal"/>
    <property type="match status" value="1"/>
</dbReference>
<evidence type="ECO:0000259" key="18">
    <source>
        <dbReference type="SMART" id="SM00382"/>
    </source>
</evidence>
<dbReference type="InterPro" id="IPR043160">
    <property type="entry name" value="Dynein_C_barrel"/>
</dbReference>
<keyword evidence="15" id="KW-0966">Cell projection</keyword>
<dbReference type="Gene3D" id="3.40.50.300">
    <property type="entry name" value="P-loop containing nucleotide triphosphate hydrolases"/>
    <property type="match status" value="5"/>
</dbReference>
<dbReference type="Pfam" id="PF12775">
    <property type="entry name" value="AAA_7"/>
    <property type="match status" value="1"/>
</dbReference>
<evidence type="ECO:0000256" key="5">
    <source>
        <dbReference type="ARBA" id="ARBA00022701"/>
    </source>
</evidence>
<dbReference type="Pfam" id="PF08393">
    <property type="entry name" value="DHC_N2"/>
    <property type="match status" value="2"/>
</dbReference>
<keyword evidence="5" id="KW-0493">Microtubule</keyword>
<dbReference type="FunFam" id="3.40.50.300:FF:000320">
    <property type="entry name" value="Dynein, axonemal, heavy chain 5"/>
    <property type="match status" value="1"/>
</dbReference>
<dbReference type="FunFam" id="1.20.920.20:FF:000004">
    <property type="entry name" value="Dynein axonemal heavy chain 5"/>
    <property type="match status" value="1"/>
</dbReference>
<keyword evidence="13" id="KW-0505">Motor protein</keyword>
<evidence type="ECO:0000256" key="13">
    <source>
        <dbReference type="ARBA" id="ARBA00023175"/>
    </source>
</evidence>
<comment type="subcellular location">
    <subcellularLocation>
        <location evidence="1">Cell projection</location>
        <location evidence="1">Cilium</location>
        <location evidence="1">Flagellum</location>
    </subcellularLocation>
    <subcellularLocation>
        <location evidence="2">Cytoplasm</location>
        <location evidence="2">Cytoskeleton</location>
        <location evidence="2">Cilium axoneme</location>
    </subcellularLocation>
</comment>
<keyword evidence="7" id="KW-0547">Nucleotide-binding</keyword>
<dbReference type="Pfam" id="PF18199">
    <property type="entry name" value="Dynein_C"/>
    <property type="match status" value="1"/>
</dbReference>
<dbReference type="Gene3D" id="1.10.8.1220">
    <property type="match status" value="1"/>
</dbReference>
<dbReference type="FunFam" id="3.40.50.300:FF:000543">
    <property type="entry name" value="Dynein axonemal heavy chain 5"/>
    <property type="match status" value="1"/>
</dbReference>
<dbReference type="Pfam" id="PF17857">
    <property type="entry name" value="AAA_lid_1"/>
    <property type="match status" value="1"/>
</dbReference>
<dbReference type="InterPro" id="IPR035706">
    <property type="entry name" value="AAA_9"/>
</dbReference>
<dbReference type="InterPro" id="IPR024317">
    <property type="entry name" value="Dynein_heavy_chain_D4_dom"/>
</dbReference>
<evidence type="ECO:0000256" key="9">
    <source>
        <dbReference type="ARBA" id="ARBA00022846"/>
    </source>
</evidence>
<evidence type="ECO:0000313" key="19">
    <source>
        <dbReference type="EnsemblMetazoa" id="SMAR007660-PA"/>
    </source>
</evidence>
<dbReference type="OMA" id="WWKKASW"/>
<feature type="coiled-coil region" evidence="16">
    <location>
        <begin position="3165"/>
        <end position="3227"/>
    </location>
</feature>
<dbReference type="FunFam" id="1.10.8.710:FF:000003">
    <property type="entry name" value="Dynein axonemal heavy chain 5"/>
    <property type="match status" value="1"/>
</dbReference>
<dbReference type="InterPro" id="IPR042222">
    <property type="entry name" value="Dynein_2_N"/>
</dbReference>
<keyword evidence="11 16" id="KW-0175">Coiled coil</keyword>
<evidence type="ECO:0000256" key="1">
    <source>
        <dbReference type="ARBA" id="ARBA00004230"/>
    </source>
</evidence>
<evidence type="ECO:0000256" key="6">
    <source>
        <dbReference type="ARBA" id="ARBA00022737"/>
    </source>
</evidence>
<dbReference type="InterPro" id="IPR013602">
    <property type="entry name" value="Dynein_heavy_linker"/>
</dbReference>
<feature type="coiled-coil region" evidence="16">
    <location>
        <begin position="3392"/>
        <end position="3419"/>
    </location>
</feature>
<evidence type="ECO:0000256" key="11">
    <source>
        <dbReference type="ARBA" id="ARBA00023054"/>
    </source>
</evidence>
<dbReference type="GO" id="GO:0005524">
    <property type="term" value="F:ATP binding"/>
    <property type="evidence" value="ECO:0007669"/>
    <property type="project" value="UniProtKB-KW"/>
</dbReference>
<dbReference type="PhylomeDB" id="T1J281"/>
<dbReference type="GO" id="GO:0005858">
    <property type="term" value="C:axonemal dynein complex"/>
    <property type="evidence" value="ECO:0007669"/>
    <property type="project" value="TreeGrafter"/>
</dbReference>